<dbReference type="SUPFAM" id="SSF50104">
    <property type="entry name" value="Translation proteins SH3-like domain"/>
    <property type="match status" value="1"/>
</dbReference>
<proteinExistence type="predicted"/>
<protein>
    <recommendedName>
        <fullName evidence="3">Ribosomal protein L2 C-terminal domain-containing protein</fullName>
    </recommendedName>
</protein>
<evidence type="ECO:0000256" key="1">
    <source>
        <dbReference type="SAM" id="MobiDB-lite"/>
    </source>
</evidence>
<feature type="compositionally biased region" description="Basic and acidic residues" evidence="1">
    <location>
        <begin position="1"/>
        <end position="11"/>
    </location>
</feature>
<feature type="compositionally biased region" description="Basic residues" evidence="1">
    <location>
        <begin position="35"/>
        <end position="44"/>
    </location>
</feature>
<name>X1D2E5_9ZZZZ</name>
<sequence length="58" mass="6482">MNPADHPHGGGEGHTSVGIRKGPRTKWGKRAMGVKTRRRKKHSNKLIIKDRKGNVKKS</sequence>
<dbReference type="EMBL" id="BART01028482">
    <property type="protein sequence ID" value="GAG90661.1"/>
    <property type="molecule type" value="Genomic_DNA"/>
</dbReference>
<feature type="compositionally biased region" description="Basic and acidic residues" evidence="1">
    <location>
        <begin position="47"/>
        <end position="58"/>
    </location>
</feature>
<organism evidence="2">
    <name type="scientific">marine sediment metagenome</name>
    <dbReference type="NCBI Taxonomy" id="412755"/>
    <lineage>
        <taxon>unclassified sequences</taxon>
        <taxon>metagenomes</taxon>
        <taxon>ecological metagenomes</taxon>
    </lineage>
</organism>
<comment type="caution">
    <text evidence="2">The sequence shown here is derived from an EMBL/GenBank/DDBJ whole genome shotgun (WGS) entry which is preliminary data.</text>
</comment>
<dbReference type="AlphaFoldDB" id="X1D2E5"/>
<evidence type="ECO:0000313" key="2">
    <source>
        <dbReference type="EMBL" id="GAG90661.1"/>
    </source>
</evidence>
<feature type="region of interest" description="Disordered" evidence="1">
    <location>
        <begin position="1"/>
        <end position="58"/>
    </location>
</feature>
<evidence type="ECO:0008006" key="3">
    <source>
        <dbReference type="Google" id="ProtNLM"/>
    </source>
</evidence>
<dbReference type="InterPro" id="IPR008991">
    <property type="entry name" value="Translation_prot_SH3-like_sf"/>
</dbReference>
<gene>
    <name evidence="2" type="ORF">S01H4_50207</name>
</gene>
<dbReference type="InterPro" id="IPR014726">
    <property type="entry name" value="Ribosomal_uL2_dom3"/>
</dbReference>
<dbReference type="Gene3D" id="4.10.950.10">
    <property type="entry name" value="Ribosomal protein L2, domain 3"/>
    <property type="match status" value="1"/>
</dbReference>
<accession>X1D2E5</accession>
<reference evidence="2" key="1">
    <citation type="journal article" date="2014" name="Front. Microbiol.">
        <title>High frequency of phylogenetically diverse reductive dehalogenase-homologous genes in deep subseafloor sedimentary metagenomes.</title>
        <authorList>
            <person name="Kawai M."/>
            <person name="Futagami T."/>
            <person name="Toyoda A."/>
            <person name="Takaki Y."/>
            <person name="Nishi S."/>
            <person name="Hori S."/>
            <person name="Arai W."/>
            <person name="Tsubouchi T."/>
            <person name="Morono Y."/>
            <person name="Uchiyama I."/>
            <person name="Ito T."/>
            <person name="Fujiyama A."/>
            <person name="Inagaki F."/>
            <person name="Takami H."/>
        </authorList>
    </citation>
    <scope>NUCLEOTIDE SEQUENCE</scope>
    <source>
        <strain evidence="2">Expedition CK06-06</strain>
    </source>
</reference>